<comment type="catalytic activity">
    <reaction evidence="13">
        <text>[thioredoxin]-disulfide + 2 reduced [2Fe-2S]-[ferredoxin] + 2 H(+) = [thioredoxin]-dithiol + 2 oxidized [2Fe-2S]-[ferredoxin]</text>
        <dbReference type="Rhea" id="RHEA:42336"/>
        <dbReference type="Rhea" id="RHEA-COMP:10000"/>
        <dbReference type="Rhea" id="RHEA-COMP:10001"/>
        <dbReference type="Rhea" id="RHEA-COMP:10698"/>
        <dbReference type="Rhea" id="RHEA-COMP:10700"/>
        <dbReference type="ChEBI" id="CHEBI:15378"/>
        <dbReference type="ChEBI" id="CHEBI:29950"/>
        <dbReference type="ChEBI" id="CHEBI:33737"/>
        <dbReference type="ChEBI" id="CHEBI:33738"/>
        <dbReference type="ChEBI" id="CHEBI:50058"/>
        <dbReference type="EC" id="1.8.7.2"/>
    </reaction>
</comment>
<dbReference type="Gene3D" id="3.90.460.10">
    <property type="entry name" value="Ferredoxin thioredoxin reductase catalytic beta subunit"/>
    <property type="match status" value="1"/>
</dbReference>
<dbReference type="EMBL" id="JBGLYH010000003">
    <property type="protein sequence ID" value="MEZ7195468.1"/>
    <property type="molecule type" value="Genomic_DNA"/>
</dbReference>
<keyword evidence="7" id="KW-0560">Oxidoreductase</keyword>
<evidence type="ECO:0000256" key="3">
    <source>
        <dbReference type="ARBA" id="ARBA00007941"/>
    </source>
</evidence>
<proteinExistence type="inferred from homology"/>
<evidence type="ECO:0000256" key="13">
    <source>
        <dbReference type="ARBA" id="ARBA00048150"/>
    </source>
</evidence>
<keyword evidence="6" id="KW-0479">Metal-binding</keyword>
<dbReference type="Pfam" id="PF02943">
    <property type="entry name" value="FeThRed_B"/>
    <property type="match status" value="1"/>
</dbReference>
<dbReference type="RefSeq" id="WP_371385018.1">
    <property type="nucleotide sequence ID" value="NZ_JBGLYH010000003.1"/>
</dbReference>
<evidence type="ECO:0000256" key="9">
    <source>
        <dbReference type="ARBA" id="ARBA00023014"/>
    </source>
</evidence>
<accession>A0ABV4JXM7</accession>
<keyword evidence="10" id="KW-1015">Disulfide bond</keyword>
<keyword evidence="8" id="KW-0408">Iron</keyword>
<evidence type="ECO:0000256" key="1">
    <source>
        <dbReference type="ARBA" id="ARBA00001966"/>
    </source>
</evidence>
<evidence type="ECO:0000256" key="4">
    <source>
        <dbReference type="ARBA" id="ARBA00012358"/>
    </source>
</evidence>
<gene>
    <name evidence="14" type="ORF">AB6M95_01795</name>
</gene>
<protein>
    <recommendedName>
        <fullName evidence="4">ferredoxin:thioredoxin reductase</fullName>
        <ecNumber evidence="4">1.8.7.2</ecNumber>
    </recommendedName>
    <alternativeName>
        <fullName evidence="12">Ferredoxin-thioredoxin reductase subunit B</fullName>
    </alternativeName>
</protein>
<comment type="subunit">
    <text evidence="11">Heterodimer of subunit A (variable subunit) and subunit B (catalytic subunit). Heterodimeric FTR forms a complex with ferredoxin and thioredoxin.</text>
</comment>
<dbReference type="Proteomes" id="UP001568698">
    <property type="component" value="Unassembled WGS sequence"/>
</dbReference>
<dbReference type="PANTHER" id="PTHR35113">
    <property type="entry name" value="FERREDOXIN-THIOREDOXIN REDUCTASE CATALYTIC CHAIN, CHLOROPLASTIC"/>
    <property type="match status" value="1"/>
</dbReference>
<comment type="caution">
    <text evidence="14">The sequence shown here is derived from an EMBL/GenBank/DDBJ whole genome shotgun (WGS) entry which is preliminary data.</text>
</comment>
<organism evidence="14 15">
    <name type="scientific">Pseudodesulfovibrio karagichevae</name>
    <dbReference type="NCBI Taxonomy" id="3239305"/>
    <lineage>
        <taxon>Bacteria</taxon>
        <taxon>Pseudomonadati</taxon>
        <taxon>Thermodesulfobacteriota</taxon>
        <taxon>Desulfovibrionia</taxon>
        <taxon>Desulfovibrionales</taxon>
        <taxon>Desulfovibrionaceae</taxon>
    </lineage>
</organism>
<evidence type="ECO:0000313" key="14">
    <source>
        <dbReference type="EMBL" id="MEZ7195468.1"/>
    </source>
</evidence>
<evidence type="ECO:0000313" key="15">
    <source>
        <dbReference type="Proteomes" id="UP001568698"/>
    </source>
</evidence>
<keyword evidence="9" id="KW-0411">Iron-sulfur</keyword>
<evidence type="ECO:0000256" key="12">
    <source>
        <dbReference type="ARBA" id="ARBA00030295"/>
    </source>
</evidence>
<evidence type="ECO:0000256" key="5">
    <source>
        <dbReference type="ARBA" id="ARBA00022485"/>
    </source>
</evidence>
<dbReference type="InterPro" id="IPR036644">
    <property type="entry name" value="FTR_bsu_sf"/>
</dbReference>
<comment type="similarity">
    <text evidence="3">Belongs to the ferredoxin thioredoxin reductase beta subunit family.</text>
</comment>
<sequence>MDATQLYEMLKKVQEPKGYYFNADMDMTMPLLESLLTNKERFGYMACPCRLANGEYEADKDILCPCVYREEDVKEYGACFCALYVSKEYNDGTIEKQVVPERRPPEKILF</sequence>
<comment type="function">
    <text evidence="2">Catalytic subunit of the ferredoxin-thioredoxin reductase (FTR), which catalyzes the two-electron reduction of thioredoxins by the electrons provided by reduced ferredoxin.</text>
</comment>
<keyword evidence="5" id="KW-0004">4Fe-4S</keyword>
<dbReference type="EC" id="1.8.7.2" evidence="4"/>
<name>A0ABV4JXM7_9BACT</name>
<dbReference type="PANTHER" id="PTHR35113:SF1">
    <property type="entry name" value="FERREDOXIN-THIOREDOXIN REDUCTASE CATALYTIC CHAIN, CHLOROPLASTIC"/>
    <property type="match status" value="1"/>
</dbReference>
<dbReference type="SUPFAM" id="SSF57662">
    <property type="entry name" value="Ferredoxin thioredoxin reductase (FTR), catalytic beta chain"/>
    <property type="match status" value="1"/>
</dbReference>
<evidence type="ECO:0000256" key="11">
    <source>
        <dbReference type="ARBA" id="ARBA00026011"/>
    </source>
</evidence>
<evidence type="ECO:0000256" key="2">
    <source>
        <dbReference type="ARBA" id="ARBA00003945"/>
    </source>
</evidence>
<evidence type="ECO:0000256" key="6">
    <source>
        <dbReference type="ARBA" id="ARBA00022723"/>
    </source>
</evidence>
<keyword evidence="15" id="KW-1185">Reference proteome</keyword>
<comment type="cofactor">
    <cofactor evidence="1">
        <name>[4Fe-4S] cluster</name>
        <dbReference type="ChEBI" id="CHEBI:49883"/>
    </cofactor>
</comment>
<reference evidence="14 15" key="1">
    <citation type="submission" date="2024-08" db="EMBL/GenBank/DDBJ databases">
        <title>Sulfate-reducing bacteria isolated from formation water of the oil field in Kazakhstan and description of Pseudodesulfovibrio sp.</title>
        <authorList>
            <person name="Bidzhieva S.K."/>
            <person name="Tourova T.P."/>
            <person name="Grouzdev D.S."/>
            <person name="Beletsky A.V."/>
            <person name="Sokolova D.S."/>
            <person name="Samigullina S.R."/>
            <person name="Poltaraus A.B."/>
            <person name="Avtukh A.N."/>
            <person name="Tereshina V.M."/>
            <person name="Zhaparov N.S."/>
            <person name="Mardanov A.V."/>
            <person name="Nazina T.N."/>
        </authorList>
    </citation>
    <scope>NUCLEOTIDE SEQUENCE [LARGE SCALE GENOMIC DNA]</scope>
    <source>
        <strain evidence="14 15">9FUS</strain>
    </source>
</reference>
<evidence type="ECO:0000256" key="10">
    <source>
        <dbReference type="ARBA" id="ARBA00023157"/>
    </source>
</evidence>
<evidence type="ECO:0000256" key="8">
    <source>
        <dbReference type="ARBA" id="ARBA00023004"/>
    </source>
</evidence>
<evidence type="ECO:0000256" key="7">
    <source>
        <dbReference type="ARBA" id="ARBA00023002"/>
    </source>
</evidence>
<dbReference type="InterPro" id="IPR004209">
    <property type="entry name" value="FTR_bsu"/>
</dbReference>